<feature type="transmembrane region" description="Helical" evidence="2">
    <location>
        <begin position="38"/>
        <end position="68"/>
    </location>
</feature>
<organism evidence="3 4">
    <name type="scientific">Pseudonocardia halophobica</name>
    <dbReference type="NCBI Taxonomy" id="29401"/>
    <lineage>
        <taxon>Bacteria</taxon>
        <taxon>Bacillati</taxon>
        <taxon>Actinomycetota</taxon>
        <taxon>Actinomycetes</taxon>
        <taxon>Pseudonocardiales</taxon>
        <taxon>Pseudonocardiaceae</taxon>
        <taxon>Pseudonocardia</taxon>
    </lineage>
</organism>
<keyword evidence="4" id="KW-1185">Reference proteome</keyword>
<gene>
    <name evidence="3" type="ORF">GCM10017577_05200</name>
</gene>
<dbReference type="Proteomes" id="UP001143463">
    <property type="component" value="Unassembled WGS sequence"/>
</dbReference>
<evidence type="ECO:0000313" key="3">
    <source>
        <dbReference type="EMBL" id="GLL09380.1"/>
    </source>
</evidence>
<accession>A0A9W6KZM4</accession>
<dbReference type="EMBL" id="BSFQ01000002">
    <property type="protein sequence ID" value="GLL09380.1"/>
    <property type="molecule type" value="Genomic_DNA"/>
</dbReference>
<keyword evidence="2" id="KW-0812">Transmembrane</keyword>
<reference evidence="3" key="1">
    <citation type="journal article" date="2014" name="Int. J. Syst. Evol. Microbiol.">
        <title>Complete genome sequence of Corynebacterium casei LMG S-19264T (=DSM 44701T), isolated from a smear-ripened cheese.</title>
        <authorList>
            <consortium name="US DOE Joint Genome Institute (JGI-PGF)"/>
            <person name="Walter F."/>
            <person name="Albersmeier A."/>
            <person name="Kalinowski J."/>
            <person name="Ruckert C."/>
        </authorList>
    </citation>
    <scope>NUCLEOTIDE SEQUENCE</scope>
    <source>
        <strain evidence="3">VKM Ac-1069</strain>
    </source>
</reference>
<feature type="region of interest" description="Disordered" evidence="1">
    <location>
        <begin position="1"/>
        <end position="32"/>
    </location>
</feature>
<evidence type="ECO:0000256" key="2">
    <source>
        <dbReference type="SAM" id="Phobius"/>
    </source>
</evidence>
<reference evidence="3" key="2">
    <citation type="submission" date="2023-01" db="EMBL/GenBank/DDBJ databases">
        <authorList>
            <person name="Sun Q."/>
            <person name="Evtushenko L."/>
        </authorList>
    </citation>
    <scope>NUCLEOTIDE SEQUENCE</scope>
    <source>
        <strain evidence="3">VKM Ac-1069</strain>
    </source>
</reference>
<proteinExistence type="predicted"/>
<comment type="caution">
    <text evidence="3">The sequence shown here is derived from an EMBL/GenBank/DDBJ whole genome shotgun (WGS) entry which is preliminary data.</text>
</comment>
<dbReference type="RefSeq" id="WP_037039595.1">
    <property type="nucleotide sequence ID" value="NZ_BAAAUZ010000013.1"/>
</dbReference>
<feature type="compositionally biased region" description="Basic and acidic residues" evidence="1">
    <location>
        <begin position="74"/>
        <end position="91"/>
    </location>
</feature>
<feature type="compositionally biased region" description="Basic and acidic residues" evidence="1">
    <location>
        <begin position="1"/>
        <end position="24"/>
    </location>
</feature>
<keyword evidence="2" id="KW-0472">Membrane</keyword>
<protein>
    <submittedName>
        <fullName evidence="3">Uncharacterized protein</fullName>
    </submittedName>
</protein>
<feature type="compositionally biased region" description="Gly residues" evidence="1">
    <location>
        <begin position="92"/>
        <end position="104"/>
    </location>
</feature>
<evidence type="ECO:0000313" key="4">
    <source>
        <dbReference type="Proteomes" id="UP001143463"/>
    </source>
</evidence>
<keyword evidence="2" id="KW-1133">Transmembrane helix</keyword>
<feature type="region of interest" description="Disordered" evidence="1">
    <location>
        <begin position="74"/>
        <end position="115"/>
    </location>
</feature>
<sequence>MTAREPHRPAPRDPRFDVDPDRTAPGRRGTTEFGIVPWWTAAAIVLLAAETVLGTAAAVVVGLLALGVGLKQWWTERRSPGEGTGDGRGRGDGGGGGGGGGGGLPRRPGPLTFPP</sequence>
<evidence type="ECO:0000256" key="1">
    <source>
        <dbReference type="SAM" id="MobiDB-lite"/>
    </source>
</evidence>
<name>A0A9W6KZM4_9PSEU</name>
<dbReference type="AlphaFoldDB" id="A0A9W6KZM4"/>